<dbReference type="EMBL" id="NAJP01000051">
    <property type="protein sequence ID" value="TKA37594.1"/>
    <property type="molecule type" value="Genomic_DNA"/>
</dbReference>
<gene>
    <name evidence="4" type="ORF">B0A54_11552</name>
    <name evidence="3" type="ORF">LTR91_002013</name>
</gene>
<feature type="region of interest" description="Disordered" evidence="1">
    <location>
        <begin position="1"/>
        <end position="36"/>
    </location>
</feature>
<keyword evidence="2" id="KW-1133">Transmembrane helix</keyword>
<name>A0A4U0UP69_9PEZI</name>
<accession>A0A4U0UP69</accession>
<reference evidence="3" key="2">
    <citation type="submission" date="2023-06" db="EMBL/GenBank/DDBJ databases">
        <title>Black Yeasts Isolated from many extreme environments.</title>
        <authorList>
            <person name="Coleine C."/>
            <person name="Stajich J.E."/>
            <person name="Selbmann L."/>
        </authorList>
    </citation>
    <scope>NUCLEOTIDE SEQUENCE</scope>
    <source>
        <strain evidence="3">CCFEE 5200</strain>
    </source>
</reference>
<evidence type="ECO:0000256" key="1">
    <source>
        <dbReference type="SAM" id="MobiDB-lite"/>
    </source>
</evidence>
<dbReference type="OrthoDB" id="5304367at2759"/>
<organism evidence="4 5">
    <name type="scientific">Friedmanniomyces endolithicus</name>
    <dbReference type="NCBI Taxonomy" id="329885"/>
    <lineage>
        <taxon>Eukaryota</taxon>
        <taxon>Fungi</taxon>
        <taxon>Dikarya</taxon>
        <taxon>Ascomycota</taxon>
        <taxon>Pezizomycotina</taxon>
        <taxon>Dothideomycetes</taxon>
        <taxon>Dothideomycetidae</taxon>
        <taxon>Mycosphaerellales</taxon>
        <taxon>Teratosphaeriaceae</taxon>
        <taxon>Friedmanniomyces</taxon>
    </lineage>
</organism>
<feature type="transmembrane region" description="Helical" evidence="2">
    <location>
        <begin position="37"/>
        <end position="58"/>
    </location>
</feature>
<evidence type="ECO:0000256" key="2">
    <source>
        <dbReference type="SAM" id="Phobius"/>
    </source>
</evidence>
<dbReference type="Proteomes" id="UP001175353">
    <property type="component" value="Unassembled WGS sequence"/>
</dbReference>
<proteinExistence type="predicted"/>
<evidence type="ECO:0000313" key="6">
    <source>
        <dbReference type="Proteomes" id="UP001175353"/>
    </source>
</evidence>
<keyword evidence="6" id="KW-1185">Reference proteome</keyword>
<reference evidence="4 5" key="1">
    <citation type="submission" date="2017-03" db="EMBL/GenBank/DDBJ databases">
        <title>Genomes of endolithic fungi from Antarctica.</title>
        <authorList>
            <person name="Coleine C."/>
            <person name="Masonjones S."/>
            <person name="Stajich J.E."/>
        </authorList>
    </citation>
    <scope>NUCLEOTIDE SEQUENCE [LARGE SCALE GENOMIC DNA]</scope>
    <source>
        <strain evidence="4 5">CCFEE 5311</strain>
    </source>
</reference>
<protein>
    <submittedName>
        <fullName evidence="4">Uncharacterized protein</fullName>
    </submittedName>
</protein>
<dbReference type="EMBL" id="JAUJLE010000009">
    <property type="protein sequence ID" value="KAK1011542.1"/>
    <property type="molecule type" value="Genomic_DNA"/>
</dbReference>
<feature type="region of interest" description="Disordered" evidence="1">
    <location>
        <begin position="128"/>
        <end position="156"/>
    </location>
</feature>
<sequence length="156" mass="16565">MGARLSQPRGPGGTGESSVPANPGAPPSPRRPFPRTINSRTIVAPAAALTMACILFVYTRTSISAAKANAKRHRQADSGGEGLSLLNEHRRRHGMAARLDEGGSTVGEVGRAVREQLVGARKTEPVEMVGKGISEEEERLRAMKGRVGRKSTQEEG</sequence>
<keyword evidence="2" id="KW-0472">Membrane</keyword>
<dbReference type="AlphaFoldDB" id="A0A4U0UP69"/>
<keyword evidence="2" id="KW-0812">Transmembrane</keyword>
<evidence type="ECO:0000313" key="5">
    <source>
        <dbReference type="Proteomes" id="UP000310066"/>
    </source>
</evidence>
<evidence type="ECO:0000313" key="4">
    <source>
        <dbReference type="EMBL" id="TKA37594.1"/>
    </source>
</evidence>
<evidence type="ECO:0000313" key="3">
    <source>
        <dbReference type="EMBL" id="KAK1011542.1"/>
    </source>
</evidence>
<dbReference type="Proteomes" id="UP000310066">
    <property type="component" value="Unassembled WGS sequence"/>
</dbReference>
<comment type="caution">
    <text evidence="4">The sequence shown here is derived from an EMBL/GenBank/DDBJ whole genome shotgun (WGS) entry which is preliminary data.</text>
</comment>